<feature type="region of interest" description="Disordered" evidence="1">
    <location>
        <begin position="38"/>
        <end position="64"/>
    </location>
</feature>
<evidence type="ECO:0000313" key="3">
    <source>
        <dbReference type="Proteomes" id="UP000585474"/>
    </source>
</evidence>
<feature type="compositionally biased region" description="Polar residues" evidence="1">
    <location>
        <begin position="51"/>
        <end position="64"/>
    </location>
</feature>
<name>A0A7J0FNM9_9ERIC</name>
<dbReference type="EMBL" id="BJWL01000013">
    <property type="protein sequence ID" value="GFZ00322.1"/>
    <property type="molecule type" value="Genomic_DNA"/>
</dbReference>
<dbReference type="AlphaFoldDB" id="A0A7J0FNM9"/>
<proteinExistence type="predicted"/>
<comment type="caution">
    <text evidence="2">The sequence shown here is derived from an EMBL/GenBank/DDBJ whole genome shotgun (WGS) entry which is preliminary data.</text>
</comment>
<gene>
    <name evidence="2" type="ORF">Acr_13g0017210</name>
</gene>
<reference evidence="2 3" key="1">
    <citation type="submission" date="2019-07" db="EMBL/GenBank/DDBJ databases">
        <title>De Novo Assembly of kiwifruit Actinidia rufa.</title>
        <authorList>
            <person name="Sugita-Konishi S."/>
            <person name="Sato K."/>
            <person name="Mori E."/>
            <person name="Abe Y."/>
            <person name="Kisaki G."/>
            <person name="Hamano K."/>
            <person name="Suezawa K."/>
            <person name="Otani M."/>
            <person name="Fukuda T."/>
            <person name="Manabe T."/>
            <person name="Gomi K."/>
            <person name="Tabuchi M."/>
            <person name="Akimitsu K."/>
            <person name="Kataoka I."/>
        </authorList>
    </citation>
    <scope>NUCLEOTIDE SEQUENCE [LARGE SCALE GENOMIC DNA]</scope>
    <source>
        <strain evidence="3">cv. Fuchu</strain>
    </source>
</reference>
<evidence type="ECO:0000256" key="1">
    <source>
        <dbReference type="SAM" id="MobiDB-lite"/>
    </source>
</evidence>
<protein>
    <submittedName>
        <fullName evidence="2">Uncharacterized protein</fullName>
    </submittedName>
</protein>
<feature type="region of interest" description="Disordered" evidence="1">
    <location>
        <begin position="1"/>
        <end position="20"/>
    </location>
</feature>
<dbReference type="OrthoDB" id="994133at2759"/>
<sequence>MGSCTATRPGGTMSPANFEHYRPDRKVGYRGQGLVFHMLPKGDPIPPSGPSKRQNSFVDSSPQN</sequence>
<dbReference type="Proteomes" id="UP000585474">
    <property type="component" value="Unassembled WGS sequence"/>
</dbReference>
<evidence type="ECO:0000313" key="2">
    <source>
        <dbReference type="EMBL" id="GFZ00322.1"/>
    </source>
</evidence>
<keyword evidence="3" id="KW-1185">Reference proteome</keyword>
<accession>A0A7J0FNM9</accession>
<organism evidence="2 3">
    <name type="scientific">Actinidia rufa</name>
    <dbReference type="NCBI Taxonomy" id="165716"/>
    <lineage>
        <taxon>Eukaryota</taxon>
        <taxon>Viridiplantae</taxon>
        <taxon>Streptophyta</taxon>
        <taxon>Embryophyta</taxon>
        <taxon>Tracheophyta</taxon>
        <taxon>Spermatophyta</taxon>
        <taxon>Magnoliopsida</taxon>
        <taxon>eudicotyledons</taxon>
        <taxon>Gunneridae</taxon>
        <taxon>Pentapetalae</taxon>
        <taxon>asterids</taxon>
        <taxon>Ericales</taxon>
        <taxon>Actinidiaceae</taxon>
        <taxon>Actinidia</taxon>
    </lineage>
</organism>